<evidence type="ECO:0000259" key="3">
    <source>
        <dbReference type="PROSITE" id="PS51123"/>
    </source>
</evidence>
<dbReference type="PANTHER" id="PTHR30329">
    <property type="entry name" value="STATOR ELEMENT OF FLAGELLAR MOTOR COMPLEX"/>
    <property type="match status" value="1"/>
</dbReference>
<dbReference type="Gene3D" id="3.30.1330.60">
    <property type="entry name" value="OmpA-like domain"/>
    <property type="match status" value="1"/>
</dbReference>
<dbReference type="OrthoDB" id="9805566at2"/>
<dbReference type="PROSITE" id="PS51123">
    <property type="entry name" value="OMPA_2"/>
    <property type="match status" value="1"/>
</dbReference>
<protein>
    <submittedName>
        <fullName evidence="4">OmpA family protein</fullName>
    </submittedName>
</protein>
<dbReference type="SUPFAM" id="SSF103088">
    <property type="entry name" value="OmpA-like"/>
    <property type="match status" value="1"/>
</dbReference>
<dbReference type="PANTHER" id="PTHR30329:SF21">
    <property type="entry name" value="LIPOPROTEIN YIAD-RELATED"/>
    <property type="match status" value="1"/>
</dbReference>
<dbReference type="EMBL" id="CP042467">
    <property type="protein sequence ID" value="QED29998.1"/>
    <property type="molecule type" value="Genomic_DNA"/>
</dbReference>
<dbReference type="Pfam" id="PF00691">
    <property type="entry name" value="OmpA"/>
    <property type="match status" value="1"/>
</dbReference>
<sequence>MWSSSRTMHVPSISILVLSVGISLVSCKADEKEAAPASHARLEAVPASATPPRPAVDESEEVKIDAHCEMISRDPEMLGRVRVDEGQVLVESPSLFEDGTAKIPVGAYGLLNEVSYQICKTPEIRLLEIGVHTSTRGSSAFNERLSQDRADALMEYLSDFIEPSRLQAKGYGESEGVSEGFYEFRIVQ</sequence>
<reference evidence="4 5" key="1">
    <citation type="submission" date="2019-08" db="EMBL/GenBank/DDBJ databases">
        <authorList>
            <person name="Liang Q."/>
        </authorList>
    </citation>
    <scope>NUCLEOTIDE SEQUENCE [LARGE SCALE GENOMIC DNA]</scope>
    <source>
        <strain evidence="4 5">V1718</strain>
    </source>
</reference>
<dbReference type="InterPro" id="IPR050330">
    <property type="entry name" value="Bact_OuterMem_StrucFunc"/>
</dbReference>
<organism evidence="4 5">
    <name type="scientific">Microvenator marinus</name>
    <dbReference type="NCBI Taxonomy" id="2600177"/>
    <lineage>
        <taxon>Bacteria</taxon>
        <taxon>Deltaproteobacteria</taxon>
        <taxon>Bradymonadales</taxon>
        <taxon>Microvenatoraceae</taxon>
        <taxon>Microvenator</taxon>
    </lineage>
</organism>
<dbReference type="AlphaFoldDB" id="A0A5B8XYF5"/>
<dbReference type="InterPro" id="IPR036737">
    <property type="entry name" value="OmpA-like_sf"/>
</dbReference>
<keyword evidence="1" id="KW-0472">Membrane</keyword>
<name>A0A5B8XYF5_9DELT</name>
<proteinExistence type="predicted"/>
<feature type="region of interest" description="Disordered" evidence="2">
    <location>
        <begin position="37"/>
        <end position="60"/>
    </location>
</feature>
<dbReference type="InterPro" id="IPR006665">
    <property type="entry name" value="OmpA-like"/>
</dbReference>
<evidence type="ECO:0000256" key="1">
    <source>
        <dbReference type="PROSITE-ProRule" id="PRU00473"/>
    </source>
</evidence>
<dbReference type="Proteomes" id="UP000321595">
    <property type="component" value="Chromosome"/>
</dbReference>
<evidence type="ECO:0000256" key="2">
    <source>
        <dbReference type="SAM" id="MobiDB-lite"/>
    </source>
</evidence>
<evidence type="ECO:0000313" key="4">
    <source>
        <dbReference type="EMBL" id="QED29998.1"/>
    </source>
</evidence>
<dbReference type="KEGG" id="bbae:FRD01_22740"/>
<feature type="domain" description="OmpA-like" evidence="3">
    <location>
        <begin position="83"/>
        <end position="188"/>
    </location>
</feature>
<keyword evidence="5" id="KW-1185">Reference proteome</keyword>
<dbReference type="CDD" id="cd07185">
    <property type="entry name" value="OmpA_C-like"/>
    <property type="match status" value="1"/>
</dbReference>
<accession>A0A5B8XYF5</accession>
<evidence type="ECO:0000313" key="5">
    <source>
        <dbReference type="Proteomes" id="UP000321595"/>
    </source>
</evidence>
<dbReference type="GO" id="GO:0016020">
    <property type="term" value="C:membrane"/>
    <property type="evidence" value="ECO:0007669"/>
    <property type="project" value="UniProtKB-UniRule"/>
</dbReference>
<dbReference type="PROSITE" id="PS51257">
    <property type="entry name" value="PROKAR_LIPOPROTEIN"/>
    <property type="match status" value="1"/>
</dbReference>
<gene>
    <name evidence="4" type="ORF">FRD01_22740</name>
</gene>